<dbReference type="EMBL" id="JASWJB010000123">
    <property type="protein sequence ID" value="KAK2595792.1"/>
    <property type="molecule type" value="Genomic_DNA"/>
</dbReference>
<organism evidence="1 2">
    <name type="scientific">Conoideocrella luteorostrata</name>
    <dbReference type="NCBI Taxonomy" id="1105319"/>
    <lineage>
        <taxon>Eukaryota</taxon>
        <taxon>Fungi</taxon>
        <taxon>Dikarya</taxon>
        <taxon>Ascomycota</taxon>
        <taxon>Pezizomycotina</taxon>
        <taxon>Sordariomycetes</taxon>
        <taxon>Hypocreomycetidae</taxon>
        <taxon>Hypocreales</taxon>
        <taxon>Clavicipitaceae</taxon>
        <taxon>Conoideocrella</taxon>
    </lineage>
</organism>
<sequence length="80" mass="9167">MDYYFKKAVQVVKKRRRSQEEVAEEGLIEANLHLAAKNCVINVEPDRKDSITSEDLERYNPSFGLSVLEKPPKCLASNEQ</sequence>
<keyword evidence="2" id="KW-1185">Reference proteome</keyword>
<comment type="caution">
    <text evidence="1">The sequence shown here is derived from an EMBL/GenBank/DDBJ whole genome shotgun (WGS) entry which is preliminary data.</text>
</comment>
<dbReference type="Proteomes" id="UP001251528">
    <property type="component" value="Unassembled WGS sequence"/>
</dbReference>
<reference evidence="1" key="1">
    <citation type="submission" date="2023-06" db="EMBL/GenBank/DDBJ databases">
        <title>Conoideocrella luteorostrata (Hypocreales: Clavicipitaceae), a potential biocontrol fungus for elongate hemlock scale in United States Christmas tree production areas.</title>
        <authorList>
            <person name="Barrett H."/>
            <person name="Lovett B."/>
            <person name="Macias A.M."/>
            <person name="Stajich J.E."/>
            <person name="Kasson M.T."/>
        </authorList>
    </citation>
    <scope>NUCLEOTIDE SEQUENCE</scope>
    <source>
        <strain evidence="1">ARSEF 14590</strain>
    </source>
</reference>
<proteinExistence type="predicted"/>
<name>A0AAJ0CQB1_9HYPO</name>
<accession>A0AAJ0CQB1</accession>
<evidence type="ECO:0000313" key="2">
    <source>
        <dbReference type="Proteomes" id="UP001251528"/>
    </source>
</evidence>
<gene>
    <name evidence="1" type="ORF">QQS21_006555</name>
</gene>
<evidence type="ECO:0000313" key="1">
    <source>
        <dbReference type="EMBL" id="KAK2595792.1"/>
    </source>
</evidence>
<dbReference type="AlphaFoldDB" id="A0AAJ0CQB1"/>
<protein>
    <submittedName>
        <fullName evidence="1">Uncharacterized protein</fullName>
    </submittedName>
</protein>